<dbReference type="Proteomes" id="UP000282837">
    <property type="component" value="Unassembled WGS sequence"/>
</dbReference>
<dbReference type="SUPFAM" id="SSF51905">
    <property type="entry name" value="FAD/NAD(P)-binding domain"/>
    <property type="match status" value="1"/>
</dbReference>
<dbReference type="InterPro" id="IPR036188">
    <property type="entry name" value="FAD/NAD-bd_sf"/>
</dbReference>
<dbReference type="AlphaFoldDB" id="A0A437NDB3"/>
<gene>
    <name evidence="3" type="primary">crtY</name>
    <name evidence="3" type="ORF">EOE18_02155</name>
</gene>
<name>A0A437NDB3_9SPHN</name>
<dbReference type="Gene3D" id="3.50.50.60">
    <property type="entry name" value="FAD/NAD(P)-binding domain"/>
    <property type="match status" value="1"/>
</dbReference>
<dbReference type="Pfam" id="PF05834">
    <property type="entry name" value="Lycopene_cycl"/>
    <property type="match status" value="1"/>
</dbReference>
<evidence type="ECO:0000313" key="3">
    <source>
        <dbReference type="EMBL" id="RVU07900.1"/>
    </source>
</evidence>
<comment type="caution">
    <text evidence="3">The sequence shown here is derived from an EMBL/GenBank/DDBJ whole genome shotgun (WGS) entry which is preliminary data.</text>
</comment>
<proteinExistence type="inferred from homology"/>
<dbReference type="InterPro" id="IPR010108">
    <property type="entry name" value="Lycopene_cyclase_b/e"/>
</dbReference>
<dbReference type="OrthoDB" id="5793379at2"/>
<accession>A0A437NDB3</accession>
<comment type="similarity">
    <text evidence="1">Belongs to the lycopene cyclase family.</text>
</comment>
<protein>
    <submittedName>
        <fullName evidence="3">Lycopene cyclase</fullName>
    </submittedName>
</protein>
<evidence type="ECO:0000256" key="1">
    <source>
        <dbReference type="ARBA" id="ARBA00006599"/>
    </source>
</evidence>
<feature type="transmembrane region" description="Helical" evidence="2">
    <location>
        <begin position="12"/>
        <end position="30"/>
    </location>
</feature>
<keyword evidence="2" id="KW-0472">Membrane</keyword>
<dbReference type="EMBL" id="SACO01000001">
    <property type="protein sequence ID" value="RVU07900.1"/>
    <property type="molecule type" value="Genomic_DNA"/>
</dbReference>
<keyword evidence="2" id="KW-1133">Transmembrane helix</keyword>
<dbReference type="GO" id="GO:0016117">
    <property type="term" value="P:carotenoid biosynthetic process"/>
    <property type="evidence" value="ECO:0007669"/>
    <property type="project" value="InterPro"/>
</dbReference>
<sequence length="410" mass="44339">MVGRATDMAPDVAIVGGGLAGGLLALALAARRPDRRVLLIEAGENLGGNHVWSFFLSDIPVALRWLVKPLVAARWDGYDVRFPAHSRRLNSAYRSITSERFDAHLRASLPEGSILTGVAVAALDRQGVTLADGARIKAGAVVDARGAQSFPGLLGGWQKFVGQMLQLEAPHGLERPIVMDASVAQEEGYRFVYALPFAADKVFVEDTYYTTSPHVERDVLAQRIAYYAQAQGWRVKQVLGEEQGCLPVVAAGRPVLHDGADGVARIGSAVALFHPLTGYSLPTAVRLAGMLADLPDLSGRAMAKAAADYARDHWQAGAYYRLLTRMLFGAAQPECSYRIFERFYRLKEGLIERFYAGHSTGLDRMRILAGKPPVPLGAAIACLLGGGHPLARLDDVMQPQTAQTGEVEQR</sequence>
<dbReference type="NCBIfam" id="TIGR01789">
    <property type="entry name" value="lycopene_cycl"/>
    <property type="match status" value="1"/>
</dbReference>
<dbReference type="InterPro" id="IPR008461">
    <property type="entry name" value="CrtY"/>
</dbReference>
<keyword evidence="4" id="KW-1185">Reference proteome</keyword>
<dbReference type="GO" id="GO:0045436">
    <property type="term" value="F:lycopene beta cyclase activity"/>
    <property type="evidence" value="ECO:0007669"/>
    <property type="project" value="InterPro"/>
</dbReference>
<dbReference type="NCBIfam" id="TIGR01790">
    <property type="entry name" value="carotene-cycl"/>
    <property type="match status" value="1"/>
</dbReference>
<evidence type="ECO:0000313" key="4">
    <source>
        <dbReference type="Proteomes" id="UP000282837"/>
    </source>
</evidence>
<organism evidence="3 4">
    <name type="scientific">Novosphingobium umbonatum</name>
    <dbReference type="NCBI Taxonomy" id="1908524"/>
    <lineage>
        <taxon>Bacteria</taxon>
        <taxon>Pseudomonadati</taxon>
        <taxon>Pseudomonadota</taxon>
        <taxon>Alphaproteobacteria</taxon>
        <taxon>Sphingomonadales</taxon>
        <taxon>Sphingomonadaceae</taxon>
        <taxon>Novosphingobium</taxon>
    </lineage>
</organism>
<dbReference type="GO" id="GO:0016705">
    <property type="term" value="F:oxidoreductase activity, acting on paired donors, with incorporation or reduction of molecular oxygen"/>
    <property type="evidence" value="ECO:0007669"/>
    <property type="project" value="InterPro"/>
</dbReference>
<evidence type="ECO:0000256" key="2">
    <source>
        <dbReference type="SAM" id="Phobius"/>
    </source>
</evidence>
<keyword evidence="2" id="KW-0812">Transmembrane</keyword>
<reference evidence="3 4" key="1">
    <citation type="submission" date="2019-01" db="EMBL/GenBank/DDBJ databases">
        <authorList>
            <person name="Chen W.-M."/>
        </authorList>
    </citation>
    <scope>NUCLEOTIDE SEQUENCE [LARGE SCALE GENOMIC DNA]</scope>
    <source>
        <strain evidence="3 4">FSY-9</strain>
    </source>
</reference>